<evidence type="ECO:0000313" key="5">
    <source>
        <dbReference type="Proteomes" id="UP000321746"/>
    </source>
</evidence>
<keyword evidence="1" id="KW-0677">Repeat</keyword>
<sequence>MDTPDFLVGLVASHADDYATAAKAFSTALSRDPNDPEIARQAFTQSALAGNPDAVALARESAKHPGGRTILTAFVIGNDAALHNRWEDAAAAYKTMPGDALTRLLAPLLQAWCLAGEHKSADAIRLLTSPPASASPAMPFYLVHAGLIASLNGDTILAGRLYDDARRQMPGRDLLLTRAWGNWLWQSGRQTEAHDLMRQMTSTDTALAIAAPELQAALTSPPVTAPVQGLAHAYLLVAFLMHQQAEHADEGDGQQQINIASSMMLRMALTLDPPLAIARLMLAEIEQDLGHKDVAETVLKGVPPTDPLTRVVQYRRALLDDALGNIPAARQILESLAHDEPQQVLPSRALGTLLFEQKDWTGAITAFSRAVDAARASHSLEWTLLFERAAAYERMGNWARAETDLEEARKTMPDEPLLLNFLGYGWIQRGIHEKDAVTLLERALALDPDDAAIRDSLGWAWLRTGNVRKAAELLEQAAEQTPLDPEVNYHLGVAYWDLGRKSEAIDQWNVALGLKPEPDDLVRIQNALAFVKSSPKADTIPLENAPPVPVK</sequence>
<accession>A0A511XGY8</accession>
<dbReference type="InterPro" id="IPR051012">
    <property type="entry name" value="CellSynth/LPSAsmb/PSIAsmb"/>
</dbReference>
<gene>
    <name evidence="4" type="ORF">AOE01nite_04360</name>
</gene>
<evidence type="ECO:0000256" key="1">
    <source>
        <dbReference type="ARBA" id="ARBA00022737"/>
    </source>
</evidence>
<dbReference type="EMBL" id="BJYG01000003">
    <property type="protein sequence ID" value="GEN62212.1"/>
    <property type="molecule type" value="Genomic_DNA"/>
</dbReference>
<protein>
    <recommendedName>
        <fullName evidence="6">Tetratricopeptide repeat protein</fullName>
    </recommendedName>
</protein>
<dbReference type="AlphaFoldDB" id="A0A511XGY8"/>
<dbReference type="SUPFAM" id="SSF48452">
    <property type="entry name" value="TPR-like"/>
    <property type="match status" value="2"/>
</dbReference>
<comment type="caution">
    <text evidence="4">The sequence shown here is derived from an EMBL/GenBank/DDBJ whole genome shotgun (WGS) entry which is preliminary data.</text>
</comment>
<dbReference type="Gene3D" id="1.25.40.10">
    <property type="entry name" value="Tetratricopeptide repeat domain"/>
    <property type="match status" value="3"/>
</dbReference>
<evidence type="ECO:0000256" key="2">
    <source>
        <dbReference type="ARBA" id="ARBA00022803"/>
    </source>
</evidence>
<evidence type="ECO:0000256" key="3">
    <source>
        <dbReference type="PROSITE-ProRule" id="PRU00339"/>
    </source>
</evidence>
<dbReference type="PROSITE" id="PS50005">
    <property type="entry name" value="TPR"/>
    <property type="match status" value="1"/>
</dbReference>
<evidence type="ECO:0000313" key="4">
    <source>
        <dbReference type="EMBL" id="GEN62212.1"/>
    </source>
</evidence>
<dbReference type="SMART" id="SM00028">
    <property type="entry name" value="TPR"/>
    <property type="match status" value="6"/>
</dbReference>
<dbReference type="InterPro" id="IPR019734">
    <property type="entry name" value="TPR_rpt"/>
</dbReference>
<keyword evidence="5" id="KW-1185">Reference proteome</keyword>
<dbReference type="PANTHER" id="PTHR45586:SF1">
    <property type="entry name" value="LIPOPOLYSACCHARIDE ASSEMBLY PROTEIN B"/>
    <property type="match status" value="1"/>
</dbReference>
<dbReference type="Proteomes" id="UP000321746">
    <property type="component" value="Unassembled WGS sequence"/>
</dbReference>
<name>A0A511XGY8_9PROT</name>
<organism evidence="4 5">
    <name type="scientific">Acetobacter oeni</name>
    <dbReference type="NCBI Taxonomy" id="304077"/>
    <lineage>
        <taxon>Bacteria</taxon>
        <taxon>Pseudomonadati</taxon>
        <taxon>Pseudomonadota</taxon>
        <taxon>Alphaproteobacteria</taxon>
        <taxon>Acetobacterales</taxon>
        <taxon>Acetobacteraceae</taxon>
        <taxon>Acetobacter</taxon>
    </lineage>
</organism>
<proteinExistence type="predicted"/>
<dbReference type="PANTHER" id="PTHR45586">
    <property type="entry name" value="TPR REPEAT-CONTAINING PROTEIN PA4667"/>
    <property type="match status" value="1"/>
</dbReference>
<dbReference type="Pfam" id="PF13432">
    <property type="entry name" value="TPR_16"/>
    <property type="match status" value="3"/>
</dbReference>
<dbReference type="InterPro" id="IPR011990">
    <property type="entry name" value="TPR-like_helical_dom_sf"/>
</dbReference>
<reference evidence="4 5" key="1">
    <citation type="submission" date="2019-07" db="EMBL/GenBank/DDBJ databases">
        <title>Whole genome shotgun sequence of Acetobacter oeni NBRC 105207.</title>
        <authorList>
            <person name="Hosoyama A."/>
            <person name="Uohara A."/>
            <person name="Ohji S."/>
            <person name="Ichikawa N."/>
        </authorList>
    </citation>
    <scope>NUCLEOTIDE SEQUENCE [LARGE SCALE GENOMIC DNA]</scope>
    <source>
        <strain evidence="4 5">NBRC 105207</strain>
    </source>
</reference>
<keyword evidence="2 3" id="KW-0802">TPR repeat</keyword>
<evidence type="ECO:0008006" key="6">
    <source>
        <dbReference type="Google" id="ProtNLM"/>
    </source>
</evidence>
<feature type="repeat" description="TPR" evidence="3">
    <location>
        <begin position="485"/>
        <end position="518"/>
    </location>
</feature>